<dbReference type="OrthoDB" id="2580011at2759"/>
<feature type="transmembrane region" description="Helical" evidence="1">
    <location>
        <begin position="60"/>
        <end position="88"/>
    </location>
</feature>
<feature type="transmembrane region" description="Helical" evidence="1">
    <location>
        <begin position="100"/>
        <end position="119"/>
    </location>
</feature>
<feature type="transmembrane region" description="Helical" evidence="1">
    <location>
        <begin position="139"/>
        <end position="162"/>
    </location>
</feature>
<accession>A0A7D8UVZ8</accession>
<evidence type="ECO:0000313" key="3">
    <source>
        <dbReference type="EMBL" id="TVY56853.1"/>
    </source>
</evidence>
<feature type="domain" description="DUF2231" evidence="2">
    <location>
        <begin position="4"/>
        <end position="163"/>
    </location>
</feature>
<comment type="caution">
    <text evidence="3">The sequence shown here is derived from an EMBL/GenBank/DDBJ whole genome shotgun (WGS) entry which is preliminary data.</text>
</comment>
<evidence type="ECO:0000256" key="1">
    <source>
        <dbReference type="SAM" id="Phobius"/>
    </source>
</evidence>
<reference evidence="3 4" key="1">
    <citation type="submission" date="2018-05" db="EMBL/GenBank/DDBJ databases">
        <title>Whole genome sequencing for identification of molecular markers to develop diagnostic detection tools for the regulated plant pathogen Lachnellula willkommii.</title>
        <authorList>
            <person name="Giroux E."/>
            <person name="Bilodeau G."/>
        </authorList>
    </citation>
    <scope>NUCLEOTIDE SEQUENCE [LARGE SCALE GENOMIC DNA]</scope>
    <source>
        <strain evidence="3 4">CBS 625.97</strain>
    </source>
</reference>
<keyword evidence="4" id="KW-1185">Reference proteome</keyword>
<feature type="transmembrane region" description="Helical" evidence="1">
    <location>
        <begin position="12"/>
        <end position="31"/>
    </location>
</feature>
<dbReference type="EMBL" id="QGMG01000129">
    <property type="protein sequence ID" value="TVY56853.1"/>
    <property type="molecule type" value="Genomic_DNA"/>
</dbReference>
<proteinExistence type="predicted"/>
<sequence length="174" mass="18638">MAGIQLHPASVHFPITFIALTGCLDLLYSATSFPPTGSLILSTFKYLDVPLTLVELLPVLSYYTTILALLTTIPAIITGVSDLLPLILRDGFGTPKVRTGLLHAGLNDVATAMLAFNWWTRRRVEDLAPTAVNTALSGLLAMPVMFYAASLGGHLVYGYGMGVGKSSNKQKKSQ</sequence>
<organism evidence="3 4">
    <name type="scientific">Lachnellula cervina</name>
    <dbReference type="NCBI Taxonomy" id="1316786"/>
    <lineage>
        <taxon>Eukaryota</taxon>
        <taxon>Fungi</taxon>
        <taxon>Dikarya</taxon>
        <taxon>Ascomycota</taxon>
        <taxon>Pezizomycotina</taxon>
        <taxon>Leotiomycetes</taxon>
        <taxon>Helotiales</taxon>
        <taxon>Lachnaceae</taxon>
        <taxon>Lachnellula</taxon>
    </lineage>
</organism>
<dbReference type="AlphaFoldDB" id="A0A7D8UVZ8"/>
<keyword evidence="1" id="KW-0812">Transmembrane</keyword>
<keyword evidence="1" id="KW-1133">Transmembrane helix</keyword>
<dbReference type="Proteomes" id="UP000481288">
    <property type="component" value="Unassembled WGS sequence"/>
</dbReference>
<protein>
    <recommendedName>
        <fullName evidence="2">DUF2231 domain-containing protein</fullName>
    </recommendedName>
</protein>
<evidence type="ECO:0000313" key="4">
    <source>
        <dbReference type="Proteomes" id="UP000481288"/>
    </source>
</evidence>
<evidence type="ECO:0000259" key="2">
    <source>
        <dbReference type="Pfam" id="PF09990"/>
    </source>
</evidence>
<gene>
    <name evidence="3" type="ORF">LCER1_G001200</name>
</gene>
<dbReference type="InterPro" id="IPR019251">
    <property type="entry name" value="DUF2231_TM"/>
</dbReference>
<keyword evidence="1" id="KW-0472">Membrane</keyword>
<dbReference type="Pfam" id="PF09990">
    <property type="entry name" value="DUF2231"/>
    <property type="match status" value="1"/>
</dbReference>
<name>A0A7D8UVZ8_9HELO</name>